<accession>A0A3Q2T3J6</accession>
<feature type="compositionally biased region" description="Acidic residues" evidence="1">
    <location>
        <begin position="71"/>
        <end position="80"/>
    </location>
</feature>
<reference evidence="2" key="1">
    <citation type="submission" date="2025-08" db="UniProtKB">
        <authorList>
            <consortium name="Ensembl"/>
        </authorList>
    </citation>
    <scope>IDENTIFICATION</scope>
</reference>
<evidence type="ECO:0000256" key="1">
    <source>
        <dbReference type="SAM" id="MobiDB-lite"/>
    </source>
</evidence>
<dbReference type="GO" id="GO:0010972">
    <property type="term" value="P:negative regulation of G2/M transition of mitotic cell cycle"/>
    <property type="evidence" value="ECO:0007669"/>
    <property type="project" value="TreeGrafter"/>
</dbReference>
<evidence type="ECO:0000313" key="3">
    <source>
        <dbReference type="Proteomes" id="UP000265000"/>
    </source>
</evidence>
<sequence length="249" mass="27842">MEGSDNRGRGGGWRRGGRGGHDSDGRGGEHRGRGRGSHHRGRGKRDHRGRGRGGGYHAAAADFPRRHHDEAEDPKEEDDGTAVFSRRKLESNWDRYEETERAQEADDMPSQRGTDFHVLLESAASFVLFIVFFYLHPHYSWTDLKPLPALTLPLGVSHFPETVSSPSVWIFTVCVISDRTTDDLSSSEIQTSGASGSCDWFSSVVCVCSAAYSSFYLRPFEVCNHFFFSNAGRLVMQLFSVKSYSEIKD</sequence>
<dbReference type="InterPro" id="IPR026187">
    <property type="entry name" value="Aven"/>
</dbReference>
<protein>
    <submittedName>
        <fullName evidence="2">Uncharacterized protein</fullName>
    </submittedName>
</protein>
<dbReference type="PANTHER" id="PTHR16524">
    <property type="entry name" value="CELL DEATH REGULATOR AVEN"/>
    <property type="match status" value="1"/>
</dbReference>
<feature type="region of interest" description="Disordered" evidence="1">
    <location>
        <begin position="1"/>
        <end position="84"/>
    </location>
</feature>
<name>A0A3Q2T3J6_FUNHE</name>
<feature type="compositionally biased region" description="Basic residues" evidence="1">
    <location>
        <begin position="32"/>
        <end position="51"/>
    </location>
</feature>
<feature type="compositionally biased region" description="Basic and acidic residues" evidence="1">
    <location>
        <begin position="19"/>
        <end position="31"/>
    </location>
</feature>
<dbReference type="STRING" id="8078.ENSFHEP00000008523"/>
<dbReference type="Proteomes" id="UP000265000">
    <property type="component" value="Unplaced"/>
</dbReference>
<keyword evidence="3" id="KW-1185">Reference proteome</keyword>
<dbReference type="Ensembl" id="ENSFHET00000001993.1">
    <property type="protein sequence ID" value="ENSFHEP00000008523.1"/>
    <property type="gene ID" value="ENSFHEG00000009738.1"/>
</dbReference>
<proteinExistence type="predicted"/>
<reference evidence="2" key="2">
    <citation type="submission" date="2025-09" db="UniProtKB">
        <authorList>
            <consortium name="Ensembl"/>
        </authorList>
    </citation>
    <scope>IDENTIFICATION</scope>
</reference>
<dbReference type="AlphaFoldDB" id="A0A3Q2T3J6"/>
<dbReference type="GeneTree" id="ENSGT01010000227319"/>
<dbReference type="PANTHER" id="PTHR16524:SF2">
    <property type="entry name" value="CELL DEATH REGULATOR AVEN"/>
    <property type="match status" value="1"/>
</dbReference>
<organism evidence="2 3">
    <name type="scientific">Fundulus heteroclitus</name>
    <name type="common">Killifish</name>
    <name type="synonym">Mummichog</name>
    <dbReference type="NCBI Taxonomy" id="8078"/>
    <lineage>
        <taxon>Eukaryota</taxon>
        <taxon>Metazoa</taxon>
        <taxon>Chordata</taxon>
        <taxon>Craniata</taxon>
        <taxon>Vertebrata</taxon>
        <taxon>Euteleostomi</taxon>
        <taxon>Actinopterygii</taxon>
        <taxon>Neopterygii</taxon>
        <taxon>Teleostei</taxon>
        <taxon>Neoteleostei</taxon>
        <taxon>Acanthomorphata</taxon>
        <taxon>Ovalentaria</taxon>
        <taxon>Atherinomorphae</taxon>
        <taxon>Cyprinodontiformes</taxon>
        <taxon>Fundulidae</taxon>
        <taxon>Fundulus</taxon>
    </lineage>
</organism>
<evidence type="ECO:0000313" key="2">
    <source>
        <dbReference type="Ensembl" id="ENSFHEP00000008523.1"/>
    </source>
</evidence>